<evidence type="ECO:0000313" key="1">
    <source>
        <dbReference type="EMBL" id="CAJ2652385.1"/>
    </source>
</evidence>
<sequence length="70" mass="8370">MLRTTSTDQIWCCLPLSFRKWVEFLVIEYYGLTCDRIIVWSFVFLFVPLIISGSVYLVKPEQMGYYETLF</sequence>
<dbReference type="Proteomes" id="UP001177021">
    <property type="component" value="Unassembled WGS sequence"/>
</dbReference>
<accession>A0ACB0K634</accession>
<reference evidence="1" key="1">
    <citation type="submission" date="2023-10" db="EMBL/GenBank/DDBJ databases">
        <authorList>
            <person name="Rodriguez Cubillos JULIANA M."/>
            <person name="De Vega J."/>
        </authorList>
    </citation>
    <scope>NUCLEOTIDE SEQUENCE</scope>
</reference>
<gene>
    <name evidence="1" type="ORF">MILVUS5_LOCUS19871</name>
</gene>
<comment type="caution">
    <text evidence="1">The sequence shown here is derived from an EMBL/GenBank/DDBJ whole genome shotgun (WGS) entry which is preliminary data.</text>
</comment>
<dbReference type="EMBL" id="CASHSV030000206">
    <property type="protein sequence ID" value="CAJ2652385.1"/>
    <property type="molecule type" value="Genomic_DNA"/>
</dbReference>
<keyword evidence="2" id="KW-1185">Reference proteome</keyword>
<organism evidence="1 2">
    <name type="scientific">Trifolium pratense</name>
    <name type="common">Red clover</name>
    <dbReference type="NCBI Taxonomy" id="57577"/>
    <lineage>
        <taxon>Eukaryota</taxon>
        <taxon>Viridiplantae</taxon>
        <taxon>Streptophyta</taxon>
        <taxon>Embryophyta</taxon>
        <taxon>Tracheophyta</taxon>
        <taxon>Spermatophyta</taxon>
        <taxon>Magnoliopsida</taxon>
        <taxon>eudicotyledons</taxon>
        <taxon>Gunneridae</taxon>
        <taxon>Pentapetalae</taxon>
        <taxon>rosids</taxon>
        <taxon>fabids</taxon>
        <taxon>Fabales</taxon>
        <taxon>Fabaceae</taxon>
        <taxon>Papilionoideae</taxon>
        <taxon>50 kb inversion clade</taxon>
        <taxon>NPAAA clade</taxon>
        <taxon>Hologalegina</taxon>
        <taxon>IRL clade</taxon>
        <taxon>Trifolieae</taxon>
        <taxon>Trifolium</taxon>
    </lineage>
</organism>
<evidence type="ECO:0000313" key="2">
    <source>
        <dbReference type="Proteomes" id="UP001177021"/>
    </source>
</evidence>
<proteinExistence type="predicted"/>
<name>A0ACB0K634_TRIPR</name>
<protein>
    <submittedName>
        <fullName evidence="1">Uncharacterized protein</fullName>
    </submittedName>
</protein>